<dbReference type="RefSeq" id="WP_261765446.1">
    <property type="nucleotide sequence ID" value="NZ_BJYK01000001.1"/>
</dbReference>
<dbReference type="InterPro" id="IPR052917">
    <property type="entry name" value="Stress-Dev_Protein"/>
</dbReference>
<dbReference type="InterPro" id="IPR012349">
    <property type="entry name" value="Split_barrel_FMN-bd"/>
</dbReference>
<dbReference type="Gene3D" id="2.30.110.10">
    <property type="entry name" value="Electron Transport, Fmn-binding Protein, Chain A"/>
    <property type="match status" value="1"/>
</dbReference>
<sequence>MSATPDHLSADEGTRKVADLVKGHRIAMLTSIAADGTLVSRPMALQEIEFDGDLWFFAERSSRKVANVAANAQVNVTVGSATTWVSLTGTAVVVDNPERKRELWNEAVKAWYPDGPDDDGLVLIKVVADSAEYWDTPGRLATLVSYAKARVTGQRYEGGENARVEME</sequence>
<organism evidence="2 3">
    <name type="scientific">Actinotalea fermentans</name>
    <dbReference type="NCBI Taxonomy" id="43671"/>
    <lineage>
        <taxon>Bacteria</taxon>
        <taxon>Bacillati</taxon>
        <taxon>Actinomycetota</taxon>
        <taxon>Actinomycetes</taxon>
        <taxon>Micrococcales</taxon>
        <taxon>Cellulomonadaceae</taxon>
        <taxon>Actinotalea</taxon>
    </lineage>
</organism>
<proteinExistence type="predicted"/>
<reference evidence="2 3" key="1">
    <citation type="submission" date="2019-07" db="EMBL/GenBank/DDBJ databases">
        <title>Whole genome shotgun sequence of Actinotalea fermentans NBRC 105374.</title>
        <authorList>
            <person name="Hosoyama A."/>
            <person name="Uohara A."/>
            <person name="Ohji S."/>
            <person name="Ichikawa N."/>
        </authorList>
    </citation>
    <scope>NUCLEOTIDE SEQUENCE [LARGE SCALE GENOMIC DNA]</scope>
    <source>
        <strain evidence="2 3">NBRC 105374</strain>
    </source>
</reference>
<dbReference type="Proteomes" id="UP000321484">
    <property type="component" value="Unassembled WGS sequence"/>
</dbReference>
<dbReference type="InterPro" id="IPR038725">
    <property type="entry name" value="YdaG_split_barrel_FMN-bd"/>
</dbReference>
<evidence type="ECO:0000313" key="2">
    <source>
        <dbReference type="EMBL" id="GEN79119.1"/>
    </source>
</evidence>
<dbReference type="Pfam" id="PF16242">
    <property type="entry name" value="Pyrid_ox_like"/>
    <property type="match status" value="1"/>
</dbReference>
<name>A0A511YVB3_9CELL</name>
<dbReference type="EMBL" id="BJYK01000001">
    <property type="protein sequence ID" value="GEN79119.1"/>
    <property type="molecule type" value="Genomic_DNA"/>
</dbReference>
<evidence type="ECO:0000259" key="1">
    <source>
        <dbReference type="Pfam" id="PF16242"/>
    </source>
</evidence>
<gene>
    <name evidence="2" type="ORF">AFE02nite_08530</name>
</gene>
<feature type="domain" description="General stress protein FMN-binding split barrel" evidence="1">
    <location>
        <begin position="14"/>
        <end position="157"/>
    </location>
</feature>
<protein>
    <submittedName>
        <fullName evidence="2">General stress protein</fullName>
    </submittedName>
</protein>
<dbReference type="AlphaFoldDB" id="A0A511YVB3"/>
<accession>A0A511YVB3</accession>
<keyword evidence="3" id="KW-1185">Reference proteome</keyword>
<dbReference type="PANTHER" id="PTHR34818">
    <property type="entry name" value="PROTEIN BLI-3"/>
    <property type="match status" value="1"/>
</dbReference>
<dbReference type="SUPFAM" id="SSF50475">
    <property type="entry name" value="FMN-binding split barrel"/>
    <property type="match status" value="1"/>
</dbReference>
<comment type="caution">
    <text evidence="2">The sequence shown here is derived from an EMBL/GenBank/DDBJ whole genome shotgun (WGS) entry which is preliminary data.</text>
</comment>
<evidence type="ECO:0000313" key="3">
    <source>
        <dbReference type="Proteomes" id="UP000321484"/>
    </source>
</evidence>
<dbReference type="PANTHER" id="PTHR34818:SF1">
    <property type="entry name" value="PROTEIN BLI-3"/>
    <property type="match status" value="1"/>
</dbReference>